<proteinExistence type="predicted"/>
<accession>A0A9D9INB1</accession>
<dbReference type="Pfam" id="PF11306">
    <property type="entry name" value="DUF3108"/>
    <property type="match status" value="1"/>
</dbReference>
<dbReference type="InterPro" id="IPR021457">
    <property type="entry name" value="DUF3108"/>
</dbReference>
<feature type="signal peptide" evidence="1">
    <location>
        <begin position="1"/>
        <end position="22"/>
    </location>
</feature>
<gene>
    <name evidence="2" type="ORF">IAB91_06440</name>
</gene>
<comment type="caution">
    <text evidence="2">The sequence shown here is derived from an EMBL/GenBank/DDBJ whole genome shotgun (WGS) entry which is preliminary data.</text>
</comment>
<organism evidence="2 3">
    <name type="scientific">Candidatus Cryptobacteroides faecigallinarum</name>
    <dbReference type="NCBI Taxonomy" id="2840763"/>
    <lineage>
        <taxon>Bacteria</taxon>
        <taxon>Pseudomonadati</taxon>
        <taxon>Bacteroidota</taxon>
        <taxon>Bacteroidia</taxon>
        <taxon>Bacteroidales</taxon>
        <taxon>Candidatus Cryptobacteroides</taxon>
    </lineage>
</organism>
<protein>
    <submittedName>
        <fullName evidence="2">DUF3108 domain-containing protein</fullName>
    </submittedName>
</protein>
<feature type="chain" id="PRO_5039578688" evidence="1">
    <location>
        <begin position="23"/>
        <end position="296"/>
    </location>
</feature>
<evidence type="ECO:0000256" key="1">
    <source>
        <dbReference type="SAM" id="SignalP"/>
    </source>
</evidence>
<sequence length="296" mass="33406">MKKIFRILFLSALLLEGIHARAQEKQSSGSSEADMRGRCVPVISLAEDSLAYQAGEHLKFTVHYSWGVINSDVGVATVDLDTLRINGEKVFHCAVYGKTVSWYDLLFKVREDFQAWFSADGIVPLKFTRNTREGRYRAMNTYNYMWDMPEPVIAADVFTSSSGQRYVQLPLDHCTYDLPALFFMARNMDFDAVAPGVRYPMTFAIDDDVYNVYFILLGRETKKIKGLGTVKTIKFAAKLLAGEVFTGEEDMIIWISDDDNRIPLMFEAPILVGTASGRLAEYSGLKHPFTALVSKR</sequence>
<dbReference type="EMBL" id="JADIMD010000100">
    <property type="protein sequence ID" value="MBO8474909.1"/>
    <property type="molecule type" value="Genomic_DNA"/>
</dbReference>
<reference evidence="2" key="1">
    <citation type="submission" date="2020-10" db="EMBL/GenBank/DDBJ databases">
        <authorList>
            <person name="Gilroy R."/>
        </authorList>
    </citation>
    <scope>NUCLEOTIDE SEQUENCE</scope>
    <source>
        <strain evidence="2">B1-13419</strain>
    </source>
</reference>
<evidence type="ECO:0000313" key="3">
    <source>
        <dbReference type="Proteomes" id="UP000823757"/>
    </source>
</evidence>
<keyword evidence="1" id="KW-0732">Signal</keyword>
<reference evidence="2" key="2">
    <citation type="journal article" date="2021" name="PeerJ">
        <title>Extensive microbial diversity within the chicken gut microbiome revealed by metagenomics and culture.</title>
        <authorList>
            <person name="Gilroy R."/>
            <person name="Ravi A."/>
            <person name="Getino M."/>
            <person name="Pursley I."/>
            <person name="Horton D.L."/>
            <person name="Alikhan N.F."/>
            <person name="Baker D."/>
            <person name="Gharbi K."/>
            <person name="Hall N."/>
            <person name="Watson M."/>
            <person name="Adriaenssens E.M."/>
            <person name="Foster-Nyarko E."/>
            <person name="Jarju S."/>
            <person name="Secka A."/>
            <person name="Antonio M."/>
            <person name="Oren A."/>
            <person name="Chaudhuri R.R."/>
            <person name="La Ragione R."/>
            <person name="Hildebrand F."/>
            <person name="Pallen M.J."/>
        </authorList>
    </citation>
    <scope>NUCLEOTIDE SEQUENCE</scope>
    <source>
        <strain evidence="2">B1-13419</strain>
    </source>
</reference>
<name>A0A9D9INB1_9BACT</name>
<dbReference type="AlphaFoldDB" id="A0A9D9INB1"/>
<evidence type="ECO:0000313" key="2">
    <source>
        <dbReference type="EMBL" id="MBO8474909.1"/>
    </source>
</evidence>
<dbReference type="Proteomes" id="UP000823757">
    <property type="component" value="Unassembled WGS sequence"/>
</dbReference>